<dbReference type="Gene3D" id="1.20.58.2220">
    <property type="entry name" value="Formin, FH2 domain"/>
    <property type="match status" value="1"/>
</dbReference>
<dbReference type="EMBL" id="HACM01001522">
    <property type="protein sequence ID" value="CRZ01964.1"/>
    <property type="molecule type" value="Transcribed_RNA"/>
</dbReference>
<name>A0A0H5R266_9EUKA</name>
<dbReference type="SUPFAM" id="SSF101447">
    <property type="entry name" value="Formin homology 2 domain (FH2 domain)"/>
    <property type="match status" value="1"/>
</dbReference>
<protein>
    <recommendedName>
        <fullName evidence="1">FH2 domain-containing protein</fullName>
    </recommendedName>
</protein>
<dbReference type="InterPro" id="IPR051144">
    <property type="entry name" value="Formin_homology_domain"/>
</dbReference>
<dbReference type="SMART" id="SM00498">
    <property type="entry name" value="FH2"/>
    <property type="match status" value="1"/>
</dbReference>
<dbReference type="InterPro" id="IPR042201">
    <property type="entry name" value="FH2_Formin_sf"/>
</dbReference>
<evidence type="ECO:0000259" key="1">
    <source>
        <dbReference type="PROSITE" id="PS51444"/>
    </source>
</evidence>
<reference evidence="2" key="1">
    <citation type="submission" date="2015-04" db="EMBL/GenBank/DDBJ databases">
        <title>The genome sequence of the plant pathogenic Rhizarian Plasmodiophora brassicae reveals insights in its biotrophic life cycle and the origin of chitin synthesis.</title>
        <authorList>
            <person name="Schwelm A."/>
            <person name="Fogelqvist J."/>
            <person name="Knaust A."/>
            <person name="Julke S."/>
            <person name="Lilja T."/>
            <person name="Dhandapani V."/>
            <person name="Bonilla-Rosso G."/>
            <person name="Karlsson M."/>
            <person name="Shevchenko A."/>
            <person name="Choi S.R."/>
            <person name="Kim H.G."/>
            <person name="Park J.Y."/>
            <person name="Lim Y.P."/>
            <person name="Ludwig-Muller J."/>
            <person name="Dixelius C."/>
        </authorList>
    </citation>
    <scope>NUCLEOTIDE SEQUENCE</scope>
    <source>
        <tissue evidence="2">Potato root galls</tissue>
    </source>
</reference>
<sequence length="795" mass="89068">FCCHAGSDIPEDFIAEISTLEEVVQKMMLKASNLTAEEKEISLIAQKALVIDQECVEVVVLVPIGMNVQEVSFNSVPLSMDIGDIREEIADLIGLDPNSLVVRFRGQFLFSFEDSISLGSLMGNSKEKLVQLTMLTKVEAEKFGVIQDYEQERRRHETDHPAGGVPTFMNRISSPAHMKPAERRKCCLAEFMNDETKEQVRQYVEQVVKKQDRSEEGPTNLSDQVDTLVFAVPGLKTELSSIPPPPCLPAPPPIPPPAPSISKLPPGAIECKNFHWIKLKPASSKKDSIWYKLPIFSQISRGSIEKSFAKKPKLKASIRERTLHGESDCSVSSKFDLPDKKQSQNMEIMLRKLPPVEKLASALQSLDDHVIDRDALLLMFQNLPRKEDEEFVNNLNVNLSPENSRASVLYVKALTSVTFWEVRLKSWKVLRDFEDQASLIADSIKTFDNVLRFMMSSDSLTAILSSILTIGNHMNMATSKGNAKAFRLDAITKLISTKCTGVCGDMLSFTVKELSQCAVHALEFPQQIGPHLVFVSRRTLQSVCTTVTELVASVEKQGKASESIRSGLSDEDSFVKIADAFDFAVKESHLLLEQYNQLEQRCRDLLEYFGLNVDTATSMFEEMYPISQAQQKRQTQLQNESNRVWDLQKVDEASLALSEATHARSARQSGSGSYEDCQKKVNSARKLLSEWLSMLEIEMELSKSRVVLPNSDVGKLSEAIRNTFRMFREFSEEFAAAVFAFVKDTASATNQVNRPLVLSQEGLSNMCIEKTIDAAMSERRRLSTSVKSEESNWSV</sequence>
<evidence type="ECO:0000313" key="2">
    <source>
        <dbReference type="EMBL" id="CRZ01964.1"/>
    </source>
</evidence>
<organism evidence="2">
    <name type="scientific">Spongospora subterranea</name>
    <dbReference type="NCBI Taxonomy" id="70186"/>
    <lineage>
        <taxon>Eukaryota</taxon>
        <taxon>Sar</taxon>
        <taxon>Rhizaria</taxon>
        <taxon>Endomyxa</taxon>
        <taxon>Phytomyxea</taxon>
        <taxon>Plasmodiophorida</taxon>
        <taxon>Plasmodiophoridae</taxon>
        <taxon>Spongospora</taxon>
    </lineage>
</organism>
<dbReference type="PROSITE" id="PS51444">
    <property type="entry name" value="FH2"/>
    <property type="match status" value="1"/>
</dbReference>
<dbReference type="Pfam" id="PF02181">
    <property type="entry name" value="FH2"/>
    <property type="match status" value="1"/>
</dbReference>
<dbReference type="InterPro" id="IPR015425">
    <property type="entry name" value="FH2_Formin"/>
</dbReference>
<feature type="non-terminal residue" evidence="2">
    <location>
        <position position="1"/>
    </location>
</feature>
<dbReference type="AlphaFoldDB" id="A0A0H5R266"/>
<accession>A0A0H5R266</accession>
<dbReference type="PANTHER" id="PTHR45733">
    <property type="entry name" value="FORMIN-J"/>
    <property type="match status" value="1"/>
</dbReference>
<proteinExistence type="predicted"/>
<feature type="domain" description="FH2" evidence="1">
    <location>
        <begin position="261"/>
        <end position="656"/>
    </location>
</feature>